<keyword evidence="8 13" id="KW-0862">Zinc</keyword>
<dbReference type="Pfam" id="PF09190">
    <property type="entry name" value="DALR_2"/>
    <property type="match status" value="1"/>
</dbReference>
<dbReference type="Proteomes" id="UP000017396">
    <property type="component" value="Chromosome"/>
</dbReference>
<dbReference type="eggNOG" id="COG0215">
    <property type="taxonomic scope" value="Bacteria"/>
</dbReference>
<dbReference type="FunFam" id="3.40.50.620:FF:000009">
    <property type="entry name" value="Cysteine--tRNA ligase"/>
    <property type="match status" value="1"/>
</dbReference>
<keyword evidence="6 13" id="KW-0479">Metal-binding</keyword>
<dbReference type="SUPFAM" id="SSF47323">
    <property type="entry name" value="Anticodon-binding domain of a subclass of class I aminoacyl-tRNA synthetases"/>
    <property type="match status" value="1"/>
</dbReference>
<dbReference type="GO" id="GO:0005829">
    <property type="term" value="C:cytosol"/>
    <property type="evidence" value="ECO:0007669"/>
    <property type="project" value="TreeGrafter"/>
</dbReference>
<dbReference type="HOGENOM" id="CLU_013528_0_1_3"/>
<dbReference type="InterPro" id="IPR032678">
    <property type="entry name" value="tRNA-synt_1_cat_dom"/>
</dbReference>
<feature type="binding site" evidence="13">
    <location>
        <position position="242"/>
    </location>
    <ligand>
        <name>Zn(2+)</name>
        <dbReference type="ChEBI" id="CHEBI:29105"/>
    </ligand>
</feature>
<reference evidence="15 16" key="1">
    <citation type="journal article" date="2013" name="PLoS ONE">
        <title>Cultivation and Complete Genome Sequencing of Gloeobacter kilaueensis sp. nov., from a Lava Cave in Kilauea Caldera, Hawai'i.</title>
        <authorList>
            <person name="Saw J.H."/>
            <person name="Schatz M."/>
            <person name="Brown M.V."/>
            <person name="Kunkel D.D."/>
            <person name="Foster J.S."/>
            <person name="Shick H."/>
            <person name="Christensen S."/>
            <person name="Hou S."/>
            <person name="Wan X."/>
            <person name="Donachie S.P."/>
        </authorList>
    </citation>
    <scope>NUCLEOTIDE SEQUENCE [LARGE SCALE GENOMIC DNA]</scope>
    <source>
        <strain evidence="16">JS</strain>
    </source>
</reference>
<name>U5QF60_GLOK1</name>
<comment type="similarity">
    <text evidence="2 13">Belongs to the class-I aminoacyl-tRNA synthetase family.</text>
</comment>
<evidence type="ECO:0000256" key="6">
    <source>
        <dbReference type="ARBA" id="ARBA00022723"/>
    </source>
</evidence>
<feature type="binding site" evidence="13">
    <location>
        <position position="238"/>
    </location>
    <ligand>
        <name>Zn(2+)</name>
        <dbReference type="ChEBI" id="CHEBI:29105"/>
    </ligand>
</feature>
<feature type="domain" description="Cysteinyl-tRNA synthetase class Ia DALR" evidence="14">
    <location>
        <begin position="357"/>
        <end position="424"/>
    </location>
</feature>
<dbReference type="GO" id="GO:0006423">
    <property type="term" value="P:cysteinyl-tRNA aminoacylation"/>
    <property type="evidence" value="ECO:0007669"/>
    <property type="project" value="UniProtKB-UniRule"/>
</dbReference>
<dbReference type="InterPro" id="IPR014729">
    <property type="entry name" value="Rossmann-like_a/b/a_fold"/>
</dbReference>
<dbReference type="STRING" id="1183438.GKIL_1361"/>
<dbReference type="AlphaFoldDB" id="U5QF60"/>
<keyword evidence="11 13" id="KW-0030">Aminoacyl-tRNA synthetase</keyword>
<dbReference type="KEGG" id="glj:GKIL_1361"/>
<dbReference type="GO" id="GO:0005524">
    <property type="term" value="F:ATP binding"/>
    <property type="evidence" value="ECO:0007669"/>
    <property type="project" value="UniProtKB-UniRule"/>
</dbReference>
<keyword evidence="9 13" id="KW-0067">ATP-binding</keyword>
<sequence>MALQLFNTLTRKKEPFVPIEPGKVRFYVCGVTVYDYSHLGHGRTYVVWDTIRRYLRYRGYEVTYVQNFTDIDDKILKRAEETGSSMGAVANTFIEAYLEDMEQLNILPADKYPRATQSLPAIERLIGELEIKGFAYPSDGDVYYRVRRFKDYGKLSGRRIEDLEAGASERVSEAEQARKEDPLDFALWKGAKPGEPHWDSAWGPGRPGWHIECSAMVRATLGETIDIHAGGEDLKFPHHENEIAQSEAITGKPLARYWLHNAFLNIVNSTSGEEEKMSKSLGNFRTLRDLYRVHSPIALRLFILQTHYRNPIAFSPEAIAAAENAWKEMAKVFSLNELIHQLDKEPEGDLSEEHVATFVKAMDDDFNTPQALAVLFDLSKKLITGRNIVVHGGNLDDSAAFACQWRTFKRLAAVLGLEPRMVSLSANVNARSGAAGDLSITSEAAALLESGALTGVPAVEIEEIERIIGLREQARQERNWGEADRLRQQLLDQGIILIDHKDKPTTWRRTES</sequence>
<dbReference type="NCBIfam" id="TIGR00435">
    <property type="entry name" value="cysS"/>
    <property type="match status" value="1"/>
</dbReference>
<dbReference type="CDD" id="cd00672">
    <property type="entry name" value="CysRS_core"/>
    <property type="match status" value="1"/>
</dbReference>
<evidence type="ECO:0000313" key="16">
    <source>
        <dbReference type="Proteomes" id="UP000017396"/>
    </source>
</evidence>
<feature type="short sequence motif" description="'KMSKS' region" evidence="13">
    <location>
        <begin position="276"/>
        <end position="280"/>
    </location>
</feature>
<evidence type="ECO:0000256" key="3">
    <source>
        <dbReference type="ARBA" id="ARBA00011245"/>
    </source>
</evidence>
<dbReference type="InterPro" id="IPR009080">
    <property type="entry name" value="tRNAsynth_Ia_anticodon-bd"/>
</dbReference>
<dbReference type="InterPro" id="IPR024909">
    <property type="entry name" value="Cys-tRNA/MSH_ligase"/>
</dbReference>
<feature type="short sequence motif" description="'HIGH' region" evidence="13">
    <location>
        <begin position="31"/>
        <end position="41"/>
    </location>
</feature>
<evidence type="ECO:0000256" key="12">
    <source>
        <dbReference type="ARBA" id="ARBA00047398"/>
    </source>
</evidence>
<organism evidence="15 16">
    <name type="scientific">Gloeobacter kilaueensis (strain ATCC BAA-2537 / CCAP 1431/1 / ULC 316 / JS1)</name>
    <dbReference type="NCBI Taxonomy" id="1183438"/>
    <lineage>
        <taxon>Bacteria</taxon>
        <taxon>Bacillati</taxon>
        <taxon>Cyanobacteriota</taxon>
        <taxon>Cyanophyceae</taxon>
        <taxon>Gloeobacterales</taxon>
        <taxon>Gloeobacteraceae</taxon>
        <taxon>Gloeobacter</taxon>
    </lineage>
</organism>
<feature type="binding site" evidence="13">
    <location>
        <position position="29"/>
    </location>
    <ligand>
        <name>Zn(2+)</name>
        <dbReference type="ChEBI" id="CHEBI:29105"/>
    </ligand>
</feature>
<evidence type="ECO:0000256" key="13">
    <source>
        <dbReference type="HAMAP-Rule" id="MF_00041"/>
    </source>
</evidence>
<comment type="cofactor">
    <cofactor evidence="13">
        <name>Zn(2+)</name>
        <dbReference type="ChEBI" id="CHEBI:29105"/>
    </cofactor>
    <text evidence="13">Binds 1 zinc ion per subunit.</text>
</comment>
<evidence type="ECO:0000313" key="15">
    <source>
        <dbReference type="EMBL" id="AGY57607.1"/>
    </source>
</evidence>
<evidence type="ECO:0000256" key="4">
    <source>
        <dbReference type="ARBA" id="ARBA00022490"/>
    </source>
</evidence>
<dbReference type="PANTHER" id="PTHR10890:SF3">
    <property type="entry name" value="CYSTEINE--TRNA LIGASE, CYTOPLASMIC"/>
    <property type="match status" value="1"/>
</dbReference>
<evidence type="ECO:0000256" key="1">
    <source>
        <dbReference type="ARBA" id="ARBA00004496"/>
    </source>
</evidence>
<accession>U5QF60</accession>
<protein>
    <recommendedName>
        <fullName evidence="13">Cysteine--tRNA ligase</fullName>
        <ecNumber evidence="13">6.1.1.16</ecNumber>
    </recommendedName>
    <alternativeName>
        <fullName evidence="13">Cysteinyl-tRNA synthetase</fullName>
        <shortName evidence="13">CysRS</shortName>
    </alternativeName>
</protein>
<dbReference type="PRINTS" id="PR00983">
    <property type="entry name" value="TRNASYNTHCYS"/>
</dbReference>
<evidence type="ECO:0000259" key="14">
    <source>
        <dbReference type="SMART" id="SM00840"/>
    </source>
</evidence>
<keyword evidence="4 13" id="KW-0963">Cytoplasm</keyword>
<feature type="binding site" evidence="13">
    <location>
        <position position="213"/>
    </location>
    <ligand>
        <name>Zn(2+)</name>
        <dbReference type="ChEBI" id="CHEBI:29105"/>
    </ligand>
</feature>
<evidence type="ECO:0000256" key="11">
    <source>
        <dbReference type="ARBA" id="ARBA00023146"/>
    </source>
</evidence>
<evidence type="ECO:0000256" key="7">
    <source>
        <dbReference type="ARBA" id="ARBA00022741"/>
    </source>
</evidence>
<keyword evidence="10 13" id="KW-0648">Protein biosynthesis</keyword>
<evidence type="ECO:0000256" key="9">
    <source>
        <dbReference type="ARBA" id="ARBA00022840"/>
    </source>
</evidence>
<evidence type="ECO:0000256" key="2">
    <source>
        <dbReference type="ARBA" id="ARBA00005594"/>
    </source>
</evidence>
<dbReference type="OrthoDB" id="9815130at2"/>
<dbReference type="Gene3D" id="3.40.50.620">
    <property type="entry name" value="HUPs"/>
    <property type="match status" value="1"/>
</dbReference>
<dbReference type="InterPro" id="IPR056411">
    <property type="entry name" value="CysS_C"/>
</dbReference>
<dbReference type="InterPro" id="IPR015803">
    <property type="entry name" value="Cys-tRNA-ligase"/>
</dbReference>
<dbReference type="SMART" id="SM00840">
    <property type="entry name" value="DALR_2"/>
    <property type="match status" value="1"/>
</dbReference>
<dbReference type="EMBL" id="CP003587">
    <property type="protein sequence ID" value="AGY57607.1"/>
    <property type="molecule type" value="Genomic_DNA"/>
</dbReference>
<comment type="subcellular location">
    <subcellularLocation>
        <location evidence="1 13">Cytoplasm</location>
    </subcellularLocation>
</comment>
<dbReference type="RefSeq" id="WP_023172701.1">
    <property type="nucleotide sequence ID" value="NC_022600.1"/>
</dbReference>
<dbReference type="SUPFAM" id="SSF52374">
    <property type="entry name" value="Nucleotidylyl transferase"/>
    <property type="match status" value="1"/>
</dbReference>
<dbReference type="EC" id="6.1.1.16" evidence="13"/>
<comment type="subunit">
    <text evidence="3 13">Monomer.</text>
</comment>
<evidence type="ECO:0000256" key="8">
    <source>
        <dbReference type="ARBA" id="ARBA00022833"/>
    </source>
</evidence>
<keyword evidence="7 13" id="KW-0547">Nucleotide-binding</keyword>
<gene>
    <name evidence="13 15" type="primary">cysS</name>
    <name evidence="15" type="ORF">GKIL_1361</name>
</gene>
<comment type="catalytic activity">
    <reaction evidence="12 13">
        <text>tRNA(Cys) + L-cysteine + ATP = L-cysteinyl-tRNA(Cys) + AMP + diphosphate</text>
        <dbReference type="Rhea" id="RHEA:17773"/>
        <dbReference type="Rhea" id="RHEA-COMP:9661"/>
        <dbReference type="Rhea" id="RHEA-COMP:9679"/>
        <dbReference type="ChEBI" id="CHEBI:30616"/>
        <dbReference type="ChEBI" id="CHEBI:33019"/>
        <dbReference type="ChEBI" id="CHEBI:35235"/>
        <dbReference type="ChEBI" id="CHEBI:78442"/>
        <dbReference type="ChEBI" id="CHEBI:78517"/>
        <dbReference type="ChEBI" id="CHEBI:456215"/>
        <dbReference type="EC" id="6.1.1.16"/>
    </reaction>
</comment>
<evidence type="ECO:0000256" key="5">
    <source>
        <dbReference type="ARBA" id="ARBA00022598"/>
    </source>
</evidence>
<dbReference type="InterPro" id="IPR015273">
    <property type="entry name" value="Cys-tRNA-synt_Ia_DALR"/>
</dbReference>
<keyword evidence="5 13" id="KW-0436">Ligase</keyword>
<feature type="binding site" evidence="13">
    <location>
        <position position="279"/>
    </location>
    <ligand>
        <name>ATP</name>
        <dbReference type="ChEBI" id="CHEBI:30616"/>
    </ligand>
</feature>
<dbReference type="HAMAP" id="MF_00041">
    <property type="entry name" value="Cys_tRNA_synth"/>
    <property type="match status" value="1"/>
</dbReference>
<keyword evidence="16" id="KW-1185">Reference proteome</keyword>
<dbReference type="PATRIC" id="fig|1183438.3.peg.1341"/>
<evidence type="ECO:0000256" key="10">
    <source>
        <dbReference type="ARBA" id="ARBA00022917"/>
    </source>
</evidence>
<dbReference type="GO" id="GO:0008270">
    <property type="term" value="F:zinc ion binding"/>
    <property type="evidence" value="ECO:0007669"/>
    <property type="project" value="UniProtKB-UniRule"/>
</dbReference>
<dbReference type="PANTHER" id="PTHR10890">
    <property type="entry name" value="CYSTEINYL-TRNA SYNTHETASE"/>
    <property type="match status" value="1"/>
</dbReference>
<dbReference type="Pfam" id="PF01406">
    <property type="entry name" value="tRNA-synt_1e"/>
    <property type="match status" value="1"/>
</dbReference>
<proteinExistence type="inferred from homology"/>
<dbReference type="Gene3D" id="1.20.120.1910">
    <property type="entry name" value="Cysteine-tRNA ligase, C-terminal anti-codon recognition domain"/>
    <property type="match status" value="1"/>
</dbReference>
<dbReference type="Pfam" id="PF23493">
    <property type="entry name" value="CysS_C"/>
    <property type="match status" value="1"/>
</dbReference>
<dbReference type="GO" id="GO:0004817">
    <property type="term" value="F:cysteine-tRNA ligase activity"/>
    <property type="evidence" value="ECO:0007669"/>
    <property type="project" value="UniProtKB-UniRule"/>
</dbReference>